<evidence type="ECO:0000256" key="3">
    <source>
        <dbReference type="ARBA" id="ARBA00022448"/>
    </source>
</evidence>
<dbReference type="GO" id="GO:0006817">
    <property type="term" value="P:phosphate ion transport"/>
    <property type="evidence" value="ECO:0007669"/>
    <property type="project" value="UniProtKB-KW"/>
</dbReference>
<dbReference type="GO" id="GO:0005315">
    <property type="term" value="F:phosphate transmembrane transporter activity"/>
    <property type="evidence" value="ECO:0007669"/>
    <property type="project" value="InterPro"/>
</dbReference>
<sequence>MAQPHRSELGIERVARTLRGVRDSLANEEPAAVATVGVVAGAMLVSLAGFLVASSLTIVPVAVLVLSAGYGWIRHQELTAKTLALAMTVSTILILILITTFIFREAIPVFLYERTSVFGVSVPGLRMFIQPNWDAVSPPIRFSMVPMIHGTVMVTLVATAVAAPLGIAAALFISEIAPGPVREAVKPGVEILAGIPSIVYGFIGFTILSPWASDQFRILGQGTYLFVGVVVGLMALPTVVSVAEDAIGSVPESMKSGSLAMGTTDWQTMTSITLPAAFSGVSAAVLLGVGRAIGETMAATVMLRGVPRLTDPIYNAFYGQETLTSLIARNYGEADGLQLSALFAAGIILFVTVLFLSIGSQYIEARMRSKLGGEQ</sequence>
<evidence type="ECO:0000313" key="13">
    <source>
        <dbReference type="Proteomes" id="UP000826254"/>
    </source>
</evidence>
<protein>
    <recommendedName>
        <fullName evidence="10">Phosphate transport system permease protein</fullName>
    </recommendedName>
</protein>
<dbReference type="InterPro" id="IPR011864">
    <property type="entry name" value="Phosphate_PstC"/>
</dbReference>
<keyword evidence="8 9" id="KW-0472">Membrane</keyword>
<evidence type="ECO:0000259" key="11">
    <source>
        <dbReference type="PROSITE" id="PS50928"/>
    </source>
</evidence>
<dbReference type="RefSeq" id="WP_222607078.1">
    <property type="nucleotide sequence ID" value="NZ_CP081958.1"/>
</dbReference>
<feature type="transmembrane region" description="Helical" evidence="9">
    <location>
        <begin position="47"/>
        <end position="70"/>
    </location>
</feature>
<dbReference type="PANTHER" id="PTHR30425">
    <property type="entry name" value="PHOSPHATE TRANSPORT SYSTEM PERMEASE PROTEIN PST"/>
    <property type="match status" value="1"/>
</dbReference>
<dbReference type="AlphaFoldDB" id="A0A8T8WBN4"/>
<evidence type="ECO:0000256" key="7">
    <source>
        <dbReference type="ARBA" id="ARBA00022989"/>
    </source>
</evidence>
<evidence type="ECO:0000313" key="12">
    <source>
        <dbReference type="EMBL" id="QZP37267.1"/>
    </source>
</evidence>
<organism evidence="12 13">
    <name type="scientific">Halobaculum magnesiiphilum</name>
    <dbReference type="NCBI Taxonomy" id="1017351"/>
    <lineage>
        <taxon>Archaea</taxon>
        <taxon>Methanobacteriati</taxon>
        <taxon>Methanobacteriota</taxon>
        <taxon>Stenosarchaea group</taxon>
        <taxon>Halobacteria</taxon>
        <taxon>Halobacteriales</taxon>
        <taxon>Haloferacaceae</taxon>
        <taxon>Halobaculum</taxon>
    </lineage>
</organism>
<feature type="domain" description="ABC transmembrane type-1" evidence="11">
    <location>
        <begin position="148"/>
        <end position="360"/>
    </location>
</feature>
<dbReference type="EMBL" id="CP081958">
    <property type="protein sequence ID" value="QZP37267.1"/>
    <property type="molecule type" value="Genomic_DNA"/>
</dbReference>
<dbReference type="SUPFAM" id="SSF161098">
    <property type="entry name" value="MetI-like"/>
    <property type="match status" value="1"/>
</dbReference>
<dbReference type="InterPro" id="IPR035906">
    <property type="entry name" value="MetI-like_sf"/>
</dbReference>
<dbReference type="KEGG" id="hmp:K6T50_13415"/>
<evidence type="ECO:0000256" key="5">
    <source>
        <dbReference type="ARBA" id="ARBA00022592"/>
    </source>
</evidence>
<dbReference type="PANTHER" id="PTHR30425:SF1">
    <property type="entry name" value="PHOSPHATE TRANSPORT SYSTEM PERMEASE PROTEIN PSTC"/>
    <property type="match status" value="1"/>
</dbReference>
<evidence type="ECO:0000256" key="1">
    <source>
        <dbReference type="ARBA" id="ARBA00004651"/>
    </source>
</evidence>
<keyword evidence="3 9" id="KW-0813">Transport</keyword>
<evidence type="ECO:0000256" key="8">
    <source>
        <dbReference type="ARBA" id="ARBA00023136"/>
    </source>
</evidence>
<dbReference type="NCBIfam" id="TIGR02138">
    <property type="entry name" value="phosphate_pstC"/>
    <property type="match status" value="1"/>
</dbReference>
<keyword evidence="7 9" id="KW-1133">Transmembrane helix</keyword>
<proteinExistence type="inferred from homology"/>
<evidence type="ECO:0000256" key="9">
    <source>
        <dbReference type="RuleBase" id="RU363032"/>
    </source>
</evidence>
<dbReference type="Proteomes" id="UP000826254">
    <property type="component" value="Chromosome"/>
</dbReference>
<reference evidence="12 13" key="1">
    <citation type="journal article" date="2021" name="Int. J. Syst. Evol. Microbiol.">
        <title>Halobaculum halophilum sp. nov. and Halobaculum salinum sp. nov., isolated from salt lake and saline soil.</title>
        <authorList>
            <person name="Cui H.L."/>
            <person name="Shi X.W."/>
            <person name="Yin X.M."/>
            <person name="Yang X.Y."/>
            <person name="Hou J."/>
            <person name="Zhu L."/>
        </authorList>
    </citation>
    <scope>NUCLEOTIDE SEQUENCE [LARGE SCALE GENOMIC DNA]</scope>
    <source>
        <strain evidence="12 13">NBRC 109044</strain>
    </source>
</reference>
<evidence type="ECO:0000256" key="4">
    <source>
        <dbReference type="ARBA" id="ARBA00022475"/>
    </source>
</evidence>
<feature type="transmembrane region" description="Helical" evidence="9">
    <location>
        <begin position="339"/>
        <end position="358"/>
    </location>
</feature>
<comment type="subcellular location">
    <subcellularLocation>
        <location evidence="1 9">Cell membrane</location>
        <topology evidence="1 9">Multi-pass membrane protein</topology>
    </subcellularLocation>
</comment>
<evidence type="ECO:0000256" key="10">
    <source>
        <dbReference type="RuleBase" id="RU363054"/>
    </source>
</evidence>
<dbReference type="GeneID" id="67179159"/>
<name>A0A8T8WBN4_9EURY</name>
<comment type="similarity">
    <text evidence="2 10">Belongs to the binding-protein-dependent transport system permease family. CysTW subfamily.</text>
</comment>
<keyword evidence="13" id="KW-1185">Reference proteome</keyword>
<dbReference type="CDD" id="cd06261">
    <property type="entry name" value="TM_PBP2"/>
    <property type="match status" value="1"/>
</dbReference>
<evidence type="ECO:0000256" key="2">
    <source>
        <dbReference type="ARBA" id="ARBA00007069"/>
    </source>
</evidence>
<keyword evidence="4 10" id="KW-1003">Cell membrane</keyword>
<gene>
    <name evidence="12" type="primary">pstC</name>
    <name evidence="12" type="ORF">K6T50_13415</name>
</gene>
<keyword evidence="5 10" id="KW-0592">Phosphate transport</keyword>
<evidence type="ECO:0000256" key="6">
    <source>
        <dbReference type="ARBA" id="ARBA00022692"/>
    </source>
</evidence>
<feature type="transmembrane region" description="Helical" evidence="9">
    <location>
        <begin position="150"/>
        <end position="173"/>
    </location>
</feature>
<dbReference type="InterPro" id="IPR000515">
    <property type="entry name" value="MetI-like"/>
</dbReference>
<accession>A0A8T8WBN4</accession>
<dbReference type="Pfam" id="PF00528">
    <property type="entry name" value="BPD_transp_1"/>
    <property type="match status" value="1"/>
</dbReference>
<dbReference type="PROSITE" id="PS50928">
    <property type="entry name" value="ABC_TM1"/>
    <property type="match status" value="1"/>
</dbReference>
<dbReference type="GO" id="GO:0005886">
    <property type="term" value="C:plasma membrane"/>
    <property type="evidence" value="ECO:0007669"/>
    <property type="project" value="UniProtKB-SubCell"/>
</dbReference>
<comment type="function">
    <text evidence="10">Part of the binding-protein-dependent transport system for phosphate; probably responsible for the translocation of the substrate across the membrane.</text>
</comment>
<keyword evidence="6 9" id="KW-0812">Transmembrane</keyword>
<feature type="transmembrane region" description="Helical" evidence="9">
    <location>
        <begin position="193"/>
        <end position="212"/>
    </location>
</feature>
<dbReference type="InterPro" id="IPR051124">
    <property type="entry name" value="Phosphate_Transport_Permease"/>
</dbReference>
<dbReference type="Gene3D" id="1.10.3720.10">
    <property type="entry name" value="MetI-like"/>
    <property type="match status" value="1"/>
</dbReference>
<feature type="transmembrane region" description="Helical" evidence="9">
    <location>
        <begin position="82"/>
        <end position="103"/>
    </location>
</feature>
<feature type="transmembrane region" description="Helical" evidence="9">
    <location>
        <begin position="224"/>
        <end position="243"/>
    </location>
</feature>